<dbReference type="AlphaFoldDB" id="A0A0B0NFG4"/>
<keyword evidence="2" id="KW-1185">Reference proteome</keyword>
<dbReference type="EMBL" id="KN394187">
    <property type="protein sequence ID" value="KHG10564.1"/>
    <property type="molecule type" value="Genomic_DNA"/>
</dbReference>
<sequence length="32" mass="3846">MEIRLVISDLLHSRYMEIRFVIFSLLPYYLGG</sequence>
<name>A0A0B0NFG4_GOSAR</name>
<gene>
    <name evidence="1" type="ORF">F383_11202</name>
</gene>
<proteinExistence type="predicted"/>
<dbReference type="Proteomes" id="UP000032142">
    <property type="component" value="Unassembled WGS sequence"/>
</dbReference>
<protein>
    <submittedName>
        <fullName evidence="1">Uncharacterized protein</fullName>
    </submittedName>
</protein>
<reference evidence="2" key="1">
    <citation type="submission" date="2014-09" db="EMBL/GenBank/DDBJ databases">
        <authorList>
            <person name="Mudge J."/>
            <person name="Ramaraj T."/>
            <person name="Lindquist I.E."/>
            <person name="Bharti A.K."/>
            <person name="Sundararajan A."/>
            <person name="Cameron C.T."/>
            <person name="Woodward J.E."/>
            <person name="May G.D."/>
            <person name="Brubaker C."/>
            <person name="Broadhvest J."/>
            <person name="Wilkins T.A."/>
        </authorList>
    </citation>
    <scope>NUCLEOTIDE SEQUENCE</scope>
    <source>
        <strain evidence="2">cv. AKA8401</strain>
    </source>
</reference>
<evidence type="ECO:0000313" key="1">
    <source>
        <dbReference type="EMBL" id="KHG10564.1"/>
    </source>
</evidence>
<accession>A0A0B0NFG4</accession>
<organism evidence="1 2">
    <name type="scientific">Gossypium arboreum</name>
    <name type="common">Tree cotton</name>
    <name type="synonym">Gossypium nanking</name>
    <dbReference type="NCBI Taxonomy" id="29729"/>
    <lineage>
        <taxon>Eukaryota</taxon>
        <taxon>Viridiplantae</taxon>
        <taxon>Streptophyta</taxon>
        <taxon>Embryophyta</taxon>
        <taxon>Tracheophyta</taxon>
        <taxon>Spermatophyta</taxon>
        <taxon>Magnoliopsida</taxon>
        <taxon>eudicotyledons</taxon>
        <taxon>Gunneridae</taxon>
        <taxon>Pentapetalae</taxon>
        <taxon>rosids</taxon>
        <taxon>malvids</taxon>
        <taxon>Malvales</taxon>
        <taxon>Malvaceae</taxon>
        <taxon>Malvoideae</taxon>
        <taxon>Gossypium</taxon>
    </lineage>
</organism>
<evidence type="ECO:0000313" key="2">
    <source>
        <dbReference type="Proteomes" id="UP000032142"/>
    </source>
</evidence>